<sequence>MRLLRQISLDGNLLRHSSFSSKTASTDQQMSDRLGQNFARHLWDTINTTIKLLKELNINEPSKQEQNISSGSSNKKDKGDKRTTVLKVLEQLNSLIVYLIRLSTEKKIELKNGKMEKSKSKLRRQYSAFVHEGGQFFRIKRSISTHGSSSHPNIVNLETNGINSSSMKKKQMSTAHTFEDTYSLIPICGCSLEEAIRKLIDTHILEMLVHAIPNLGFEEKKVVRVILTNSMILEVNDAHLVVDYLCQPSITVLQTLVYSYEIGRSDVTLNCGCILRFASQYGSIVRSILESEYFLKFFDYMKQSTSNIPFDVAMDVFCTFKMLMTRHKSTTINVLKANPTPFFDAFIELLRYADQTENYVTKRQSLEIFSEIFSGEECGPIRALFIAQNRYICPVIVYLWNRNLQIRLRCLVLLNQLFRVTRTKDDQTIPNKCDDNSVPILSTKDSEPLWKLDLLITKIQQAQKNDCEQNKTQMPENLSLWTRDMLRNLRVECTESNIKHFTSQIPFIDRVLQLLHELSSINHVPS</sequence>
<protein>
    <submittedName>
        <fullName evidence="2">Uncharacterized protein</fullName>
    </submittedName>
</protein>
<comment type="similarity">
    <text evidence="1">Belongs to the Mo25 family.</text>
</comment>
<accession>A0A9Q0RR74</accession>
<dbReference type="InterPro" id="IPR013878">
    <property type="entry name" value="Mo25"/>
</dbReference>
<gene>
    <name evidence="2" type="ORF">RDWZM_001291</name>
</gene>
<dbReference type="Gene3D" id="1.25.10.10">
    <property type="entry name" value="Leucine-rich Repeat Variant"/>
    <property type="match status" value="1"/>
</dbReference>
<dbReference type="GO" id="GO:0043539">
    <property type="term" value="F:protein serine/threonine kinase activator activity"/>
    <property type="evidence" value="ECO:0007669"/>
    <property type="project" value="TreeGrafter"/>
</dbReference>
<name>A0A9Q0RR74_BLOTA</name>
<dbReference type="InterPro" id="IPR016024">
    <property type="entry name" value="ARM-type_fold"/>
</dbReference>
<dbReference type="EMBL" id="JAPWDV010000001">
    <property type="protein sequence ID" value="KAJ6222746.1"/>
    <property type="molecule type" value="Genomic_DNA"/>
</dbReference>
<dbReference type="InterPro" id="IPR011989">
    <property type="entry name" value="ARM-like"/>
</dbReference>
<evidence type="ECO:0000256" key="1">
    <source>
        <dbReference type="ARBA" id="ARBA00011012"/>
    </source>
</evidence>
<evidence type="ECO:0000313" key="3">
    <source>
        <dbReference type="Proteomes" id="UP001142055"/>
    </source>
</evidence>
<dbReference type="GO" id="GO:0035556">
    <property type="term" value="P:intracellular signal transduction"/>
    <property type="evidence" value="ECO:0007669"/>
    <property type="project" value="TreeGrafter"/>
</dbReference>
<dbReference type="AlphaFoldDB" id="A0A9Q0RR74"/>
<dbReference type="Proteomes" id="UP001142055">
    <property type="component" value="Chromosome 1"/>
</dbReference>
<comment type="caution">
    <text evidence="2">The sequence shown here is derived from an EMBL/GenBank/DDBJ whole genome shotgun (WGS) entry which is preliminary data.</text>
</comment>
<keyword evidence="3" id="KW-1185">Reference proteome</keyword>
<proteinExistence type="inferred from homology"/>
<dbReference type="PANTHER" id="PTHR10182">
    <property type="entry name" value="CALCIUM-BINDING PROTEIN 39-RELATED"/>
    <property type="match status" value="1"/>
</dbReference>
<organism evidence="2 3">
    <name type="scientific">Blomia tropicalis</name>
    <name type="common">Mite</name>
    <dbReference type="NCBI Taxonomy" id="40697"/>
    <lineage>
        <taxon>Eukaryota</taxon>
        <taxon>Metazoa</taxon>
        <taxon>Ecdysozoa</taxon>
        <taxon>Arthropoda</taxon>
        <taxon>Chelicerata</taxon>
        <taxon>Arachnida</taxon>
        <taxon>Acari</taxon>
        <taxon>Acariformes</taxon>
        <taxon>Sarcoptiformes</taxon>
        <taxon>Astigmata</taxon>
        <taxon>Glycyphagoidea</taxon>
        <taxon>Echimyopodidae</taxon>
        <taxon>Blomia</taxon>
    </lineage>
</organism>
<dbReference type="SUPFAM" id="SSF48371">
    <property type="entry name" value="ARM repeat"/>
    <property type="match status" value="1"/>
</dbReference>
<evidence type="ECO:0000313" key="2">
    <source>
        <dbReference type="EMBL" id="KAJ6222746.1"/>
    </source>
</evidence>
<dbReference type="OMA" id="WSENSRM"/>
<dbReference type="PANTHER" id="PTHR10182:SF3">
    <property type="entry name" value="PROTEIN MO25"/>
    <property type="match status" value="1"/>
</dbReference>
<reference evidence="2" key="1">
    <citation type="submission" date="2022-12" db="EMBL/GenBank/DDBJ databases">
        <title>Genome assemblies of Blomia tropicalis.</title>
        <authorList>
            <person name="Cui Y."/>
        </authorList>
    </citation>
    <scope>NUCLEOTIDE SEQUENCE</scope>
    <source>
        <tissue evidence="2">Adult mites</tissue>
    </source>
</reference>
<dbReference type="Pfam" id="PF08569">
    <property type="entry name" value="Mo25"/>
    <property type="match status" value="1"/>
</dbReference>